<dbReference type="InterPro" id="IPR005123">
    <property type="entry name" value="Oxoglu/Fe-dep_dioxygenase_dom"/>
</dbReference>
<dbReference type="AlphaFoldDB" id="A0A1Q9F776"/>
<feature type="compositionally biased region" description="Basic and acidic residues" evidence="1">
    <location>
        <begin position="525"/>
        <end position="534"/>
    </location>
</feature>
<keyword evidence="3" id="KW-0560">Oxidoreductase</keyword>
<organism evidence="3 4">
    <name type="scientific">Symbiodinium microadriaticum</name>
    <name type="common">Dinoflagellate</name>
    <name type="synonym">Zooxanthella microadriatica</name>
    <dbReference type="NCBI Taxonomy" id="2951"/>
    <lineage>
        <taxon>Eukaryota</taxon>
        <taxon>Sar</taxon>
        <taxon>Alveolata</taxon>
        <taxon>Dinophyceae</taxon>
        <taxon>Suessiales</taxon>
        <taxon>Symbiodiniaceae</taxon>
        <taxon>Symbiodinium</taxon>
    </lineage>
</organism>
<proteinExistence type="predicted"/>
<dbReference type="Pfam" id="PF03171">
    <property type="entry name" value="2OG-FeII_Oxy"/>
    <property type="match status" value="1"/>
</dbReference>
<evidence type="ECO:0000313" key="3">
    <source>
        <dbReference type="EMBL" id="OLQ15507.1"/>
    </source>
</evidence>
<reference evidence="3 4" key="1">
    <citation type="submission" date="2016-02" db="EMBL/GenBank/DDBJ databases">
        <title>Genome analysis of coral dinoflagellate symbionts highlights evolutionary adaptations to a symbiotic lifestyle.</title>
        <authorList>
            <person name="Aranda M."/>
            <person name="Li Y."/>
            <person name="Liew Y.J."/>
            <person name="Baumgarten S."/>
            <person name="Simakov O."/>
            <person name="Wilson M."/>
            <person name="Piel J."/>
            <person name="Ashoor H."/>
            <person name="Bougouffa S."/>
            <person name="Bajic V.B."/>
            <person name="Ryu T."/>
            <person name="Ravasi T."/>
            <person name="Bayer T."/>
            <person name="Micklem G."/>
            <person name="Kim H."/>
            <person name="Bhak J."/>
            <person name="Lajeunesse T.C."/>
            <person name="Voolstra C.R."/>
        </authorList>
    </citation>
    <scope>NUCLEOTIDE SEQUENCE [LARGE SCALE GENOMIC DNA]</scope>
    <source>
        <strain evidence="3 4">CCMP2467</strain>
    </source>
</reference>
<dbReference type="SUPFAM" id="SSF51197">
    <property type="entry name" value="Clavaminate synthase-like"/>
    <property type="match status" value="1"/>
</dbReference>
<dbReference type="InterPro" id="IPR050231">
    <property type="entry name" value="Iron_ascorbate_oxido_reductase"/>
</dbReference>
<feature type="compositionally biased region" description="Basic and acidic residues" evidence="1">
    <location>
        <begin position="573"/>
        <end position="592"/>
    </location>
</feature>
<feature type="region of interest" description="Disordered" evidence="1">
    <location>
        <begin position="522"/>
        <end position="609"/>
    </location>
</feature>
<dbReference type="InterPro" id="IPR027443">
    <property type="entry name" value="IPNS-like_sf"/>
</dbReference>
<keyword evidence="4" id="KW-1185">Reference proteome</keyword>
<gene>
    <name evidence="3" type="ORF">AK812_SmicGene238</name>
</gene>
<dbReference type="PANTHER" id="PTHR47990">
    <property type="entry name" value="2-OXOGLUTARATE (2OG) AND FE(II)-DEPENDENT OXYGENASE SUPERFAMILY PROTEIN-RELATED"/>
    <property type="match status" value="1"/>
</dbReference>
<dbReference type="InterPro" id="IPR026992">
    <property type="entry name" value="DIOX_N"/>
</dbReference>
<dbReference type="Pfam" id="PF14226">
    <property type="entry name" value="DIOX_N"/>
    <property type="match status" value="1"/>
</dbReference>
<evidence type="ECO:0000256" key="1">
    <source>
        <dbReference type="SAM" id="MobiDB-lite"/>
    </source>
</evidence>
<dbReference type="InterPro" id="IPR044861">
    <property type="entry name" value="IPNS-like_FE2OG_OXY"/>
</dbReference>
<dbReference type="PRINTS" id="PR00682">
    <property type="entry name" value="IPNSYNTHASE"/>
</dbReference>
<evidence type="ECO:0000259" key="2">
    <source>
        <dbReference type="PROSITE" id="PS51471"/>
    </source>
</evidence>
<feature type="compositionally biased region" description="Low complexity" evidence="1">
    <location>
        <begin position="535"/>
        <end position="548"/>
    </location>
</feature>
<sequence>MGSIYQIQSFGNGPGNVVLATTIAERLGQFRDDGKDPDALQTMCKVFIDATPGAKRREMVREPSLQPVRRTIKMASSSYLAPLRRFCTASRLRSPARRAVHTAMPSLDISPFLSGGSGAEKQRCAREFDRACRSTGFFYLDGHGVSEHEVQNLHRLAREFFALPSAAKEAIALRSDEDFARGYQKLGMNVTKNEKDWQEAIDFFAEARTGSVNLSSMSSLQGIDAKELERVQQFVEGRNRWPEEPADFKRVVEAYFAKMATVGSALTRAMATAFGLPENHFDPMMNDSFWGARIIGYPALPVDAPGLSCGEHTDYGCWIILAQDETQGALEAKLPCGRWEAIPPVPGKLVVNLGDMLSVWTRGHWVATEHRVRHTSANFRTSVVYFHEPNFDAVIRPLDLSTVPRPDVQPGSPALARGLAGESCVYGEHNPWDFRHARTQSSRVPHTFPSSPFAGIISESHGFENPRAGWPNSTGLVFTHGFAGEGVMNSALGSCNIAAILALLPEIVLAVHPALVRQHVAPNCHGDDRPRCEDSLPPSLLRPGSPGCPEEKRQKREKAAEKMRQSNIIAQDQVRRIGVDGGYEHPRARDGPEIWASEGSYGCTEEATT</sequence>
<feature type="compositionally biased region" description="Basic and acidic residues" evidence="1">
    <location>
        <begin position="549"/>
        <end position="564"/>
    </location>
</feature>
<protein>
    <submittedName>
        <fullName evidence="3">Putative 2-oxoglutarate-dependent dioxygenase</fullName>
    </submittedName>
</protein>
<evidence type="ECO:0000313" key="4">
    <source>
        <dbReference type="Proteomes" id="UP000186817"/>
    </source>
</evidence>
<dbReference type="Proteomes" id="UP000186817">
    <property type="component" value="Unassembled WGS sequence"/>
</dbReference>
<comment type="caution">
    <text evidence="3">The sequence shown here is derived from an EMBL/GenBank/DDBJ whole genome shotgun (WGS) entry which is preliminary data.</text>
</comment>
<dbReference type="PROSITE" id="PS51471">
    <property type="entry name" value="FE2OG_OXY"/>
    <property type="match status" value="1"/>
</dbReference>
<name>A0A1Q9F776_SYMMI</name>
<keyword evidence="3" id="KW-0223">Dioxygenase</keyword>
<dbReference type="GO" id="GO:0051213">
    <property type="term" value="F:dioxygenase activity"/>
    <property type="evidence" value="ECO:0007669"/>
    <property type="project" value="UniProtKB-KW"/>
</dbReference>
<feature type="domain" description="Fe2OG dioxygenase" evidence="2">
    <location>
        <begin position="288"/>
        <end position="389"/>
    </location>
</feature>
<dbReference type="OrthoDB" id="288590at2759"/>
<accession>A0A1Q9F776</accession>
<dbReference type="Gene3D" id="2.60.120.330">
    <property type="entry name" value="B-lactam Antibiotic, Isopenicillin N Synthase, Chain"/>
    <property type="match status" value="1"/>
</dbReference>
<dbReference type="EMBL" id="LSRX01000002">
    <property type="protein sequence ID" value="OLQ15507.1"/>
    <property type="molecule type" value="Genomic_DNA"/>
</dbReference>